<reference evidence="4" key="1">
    <citation type="submission" date="2010-07" db="EMBL/GenBank/DDBJ databases">
        <title>The genome sequence of Gaeumannomyces graminis var. tritici strain R3-111a-1.</title>
        <authorList>
            <consortium name="The Broad Institute Genome Sequencing Platform"/>
            <person name="Ma L.-J."/>
            <person name="Dead R."/>
            <person name="Young S."/>
            <person name="Zeng Q."/>
            <person name="Koehrsen M."/>
            <person name="Alvarado L."/>
            <person name="Berlin A."/>
            <person name="Chapman S.B."/>
            <person name="Chen Z."/>
            <person name="Freedman E."/>
            <person name="Gellesch M."/>
            <person name="Goldberg J."/>
            <person name="Griggs A."/>
            <person name="Gujja S."/>
            <person name="Heilman E.R."/>
            <person name="Heiman D."/>
            <person name="Hepburn T."/>
            <person name="Howarth C."/>
            <person name="Jen D."/>
            <person name="Larson L."/>
            <person name="Mehta T."/>
            <person name="Neiman D."/>
            <person name="Pearson M."/>
            <person name="Roberts A."/>
            <person name="Saif S."/>
            <person name="Shea T."/>
            <person name="Shenoy N."/>
            <person name="Sisk P."/>
            <person name="Stolte C."/>
            <person name="Sykes S."/>
            <person name="Walk T."/>
            <person name="White J."/>
            <person name="Yandava C."/>
            <person name="Haas B."/>
            <person name="Nusbaum C."/>
            <person name="Birren B."/>
        </authorList>
    </citation>
    <scope>NUCLEOTIDE SEQUENCE [LARGE SCALE GENOMIC DNA]</scope>
    <source>
        <strain evidence="4">R3-111a-1</strain>
    </source>
</reference>
<reference evidence="2" key="2">
    <citation type="submission" date="2010-07" db="EMBL/GenBank/DDBJ databases">
        <authorList>
            <consortium name="The Broad Institute Genome Sequencing Platform"/>
            <consortium name="Broad Institute Genome Sequencing Center for Infectious Disease"/>
            <person name="Ma L.-J."/>
            <person name="Dead R."/>
            <person name="Young S."/>
            <person name="Zeng Q."/>
            <person name="Koehrsen M."/>
            <person name="Alvarado L."/>
            <person name="Berlin A."/>
            <person name="Chapman S.B."/>
            <person name="Chen Z."/>
            <person name="Freedman E."/>
            <person name="Gellesch M."/>
            <person name="Goldberg J."/>
            <person name="Griggs A."/>
            <person name="Gujja S."/>
            <person name="Heilman E.R."/>
            <person name="Heiman D."/>
            <person name="Hepburn T."/>
            <person name="Howarth C."/>
            <person name="Jen D."/>
            <person name="Larson L."/>
            <person name="Mehta T."/>
            <person name="Neiman D."/>
            <person name="Pearson M."/>
            <person name="Roberts A."/>
            <person name="Saif S."/>
            <person name="Shea T."/>
            <person name="Shenoy N."/>
            <person name="Sisk P."/>
            <person name="Stolte C."/>
            <person name="Sykes S."/>
            <person name="Walk T."/>
            <person name="White J."/>
            <person name="Yandava C."/>
            <person name="Haas B."/>
            <person name="Nusbaum C."/>
            <person name="Birren B."/>
        </authorList>
    </citation>
    <scope>NUCLEOTIDE SEQUENCE</scope>
    <source>
        <strain evidence="2">R3-111a-1</strain>
    </source>
</reference>
<keyword evidence="4" id="KW-1185">Reference proteome</keyword>
<evidence type="ECO:0000256" key="1">
    <source>
        <dbReference type="SAM" id="MobiDB-lite"/>
    </source>
</evidence>
<dbReference type="EnsemblFungi" id="EJT74867">
    <property type="protein sequence ID" value="EJT74867"/>
    <property type="gene ID" value="GGTG_08705"/>
</dbReference>
<reference evidence="2" key="3">
    <citation type="submission" date="2010-09" db="EMBL/GenBank/DDBJ databases">
        <title>Annotation of Gaeumannomyces graminis var. tritici R3-111a-1.</title>
        <authorList>
            <consortium name="The Broad Institute Genome Sequencing Platform"/>
            <person name="Ma L.-J."/>
            <person name="Dead R."/>
            <person name="Young S.K."/>
            <person name="Zeng Q."/>
            <person name="Gargeya S."/>
            <person name="Fitzgerald M."/>
            <person name="Haas B."/>
            <person name="Abouelleil A."/>
            <person name="Alvarado L."/>
            <person name="Arachchi H.M."/>
            <person name="Berlin A."/>
            <person name="Brown A."/>
            <person name="Chapman S.B."/>
            <person name="Chen Z."/>
            <person name="Dunbar C."/>
            <person name="Freedman E."/>
            <person name="Gearin G."/>
            <person name="Gellesch M."/>
            <person name="Goldberg J."/>
            <person name="Griggs A."/>
            <person name="Gujja S."/>
            <person name="Heiman D."/>
            <person name="Howarth C."/>
            <person name="Larson L."/>
            <person name="Lui A."/>
            <person name="MacDonald P.J.P."/>
            <person name="Mehta T."/>
            <person name="Montmayeur A."/>
            <person name="Murphy C."/>
            <person name="Neiman D."/>
            <person name="Pearson M."/>
            <person name="Priest M."/>
            <person name="Roberts A."/>
            <person name="Saif S."/>
            <person name="Shea T."/>
            <person name="Shenoy N."/>
            <person name="Sisk P."/>
            <person name="Stolte C."/>
            <person name="Sykes S."/>
            <person name="Yandava C."/>
            <person name="Wortman J."/>
            <person name="Nusbaum C."/>
            <person name="Birren B."/>
        </authorList>
    </citation>
    <scope>NUCLEOTIDE SEQUENCE</scope>
    <source>
        <strain evidence="2">R3-111a-1</strain>
    </source>
</reference>
<reference evidence="3" key="5">
    <citation type="submission" date="2018-04" db="UniProtKB">
        <authorList>
            <consortium name="EnsemblFungi"/>
        </authorList>
    </citation>
    <scope>IDENTIFICATION</scope>
    <source>
        <strain evidence="3">R3-111a-1</strain>
    </source>
</reference>
<feature type="compositionally biased region" description="Basic and acidic residues" evidence="1">
    <location>
        <begin position="147"/>
        <end position="156"/>
    </location>
</feature>
<gene>
    <name evidence="3" type="primary">20349163</name>
    <name evidence="2" type="ORF">GGTG_08705</name>
</gene>
<organism evidence="2">
    <name type="scientific">Gaeumannomyces tritici (strain R3-111a-1)</name>
    <name type="common">Wheat and barley take-all root rot fungus</name>
    <name type="synonym">Gaeumannomyces graminis var. tritici</name>
    <dbReference type="NCBI Taxonomy" id="644352"/>
    <lineage>
        <taxon>Eukaryota</taxon>
        <taxon>Fungi</taxon>
        <taxon>Dikarya</taxon>
        <taxon>Ascomycota</taxon>
        <taxon>Pezizomycotina</taxon>
        <taxon>Sordariomycetes</taxon>
        <taxon>Sordariomycetidae</taxon>
        <taxon>Magnaporthales</taxon>
        <taxon>Magnaporthaceae</taxon>
        <taxon>Gaeumannomyces</taxon>
    </lineage>
</organism>
<dbReference type="AlphaFoldDB" id="J3P5B6"/>
<dbReference type="EMBL" id="GL385398">
    <property type="protein sequence ID" value="EJT74867.1"/>
    <property type="molecule type" value="Genomic_DNA"/>
</dbReference>
<dbReference type="Proteomes" id="UP000006039">
    <property type="component" value="Unassembled WGS sequence"/>
</dbReference>
<evidence type="ECO:0000313" key="4">
    <source>
        <dbReference type="Proteomes" id="UP000006039"/>
    </source>
</evidence>
<evidence type="ECO:0000313" key="3">
    <source>
        <dbReference type="EnsemblFungi" id="EJT74867"/>
    </source>
</evidence>
<proteinExistence type="predicted"/>
<sequence>MASCCTPAVNKEKGPIKGQGPHRRLVFGKADIPAHDSPCFSLPLFLSRYYNPLLGEPGIKASPGYGSQQAKVISVENVWAASLGNQALSLLTASQTAFLRIFIIGAGETCHRYRRRLACYFFPLSPSFPSVQPDVSKDSRGGGGGDDSERDHYDGH</sequence>
<dbReference type="GeneID" id="20349163"/>
<dbReference type="RefSeq" id="XP_009224811.1">
    <property type="nucleotide sequence ID" value="XM_009226547.1"/>
</dbReference>
<dbReference type="VEuPathDB" id="FungiDB:GGTG_08705"/>
<dbReference type="HOGENOM" id="CLU_1686693_0_0_1"/>
<reference evidence="3" key="4">
    <citation type="journal article" date="2015" name="G3 (Bethesda)">
        <title>Genome sequences of three phytopathogenic species of the Magnaporthaceae family of fungi.</title>
        <authorList>
            <person name="Okagaki L.H."/>
            <person name="Nunes C.C."/>
            <person name="Sailsbery J."/>
            <person name="Clay B."/>
            <person name="Brown D."/>
            <person name="John T."/>
            <person name="Oh Y."/>
            <person name="Young N."/>
            <person name="Fitzgerald M."/>
            <person name="Haas B.J."/>
            <person name="Zeng Q."/>
            <person name="Young S."/>
            <person name="Adiconis X."/>
            <person name="Fan L."/>
            <person name="Levin J.Z."/>
            <person name="Mitchell T.K."/>
            <person name="Okubara P.A."/>
            <person name="Farman M.L."/>
            <person name="Kohn L.M."/>
            <person name="Birren B."/>
            <person name="Ma L.-J."/>
            <person name="Dean R.A."/>
        </authorList>
    </citation>
    <scope>NUCLEOTIDE SEQUENCE</scope>
    <source>
        <strain evidence="3">R3-111a-1</strain>
    </source>
</reference>
<protein>
    <submittedName>
        <fullName evidence="2 3">Uncharacterized protein</fullName>
    </submittedName>
</protein>
<name>J3P5B6_GAET3</name>
<evidence type="ECO:0000313" key="2">
    <source>
        <dbReference type="EMBL" id="EJT74867.1"/>
    </source>
</evidence>
<accession>J3P5B6</accession>
<feature type="region of interest" description="Disordered" evidence="1">
    <location>
        <begin position="130"/>
        <end position="156"/>
    </location>
</feature>